<keyword evidence="2 6" id="KW-0812">Transmembrane</keyword>
<comment type="subcellular location">
    <subcellularLocation>
        <location evidence="1">Membrane</location>
        <topology evidence="1">Single-pass membrane protein</topology>
    </subcellularLocation>
</comment>
<reference evidence="9 10" key="1">
    <citation type="journal article" date="2020" name="Nature">
        <title>Six reference-quality genomes reveal evolution of bat adaptations.</title>
        <authorList>
            <person name="Jebb D."/>
            <person name="Huang Z."/>
            <person name="Pippel M."/>
            <person name="Hughes G.M."/>
            <person name="Lavrichenko K."/>
            <person name="Devanna P."/>
            <person name="Winkler S."/>
            <person name="Jermiin L.S."/>
            <person name="Skirmuntt E.C."/>
            <person name="Katzourakis A."/>
            <person name="Burkitt-Gray L."/>
            <person name="Ray D.A."/>
            <person name="Sullivan K.A.M."/>
            <person name="Roscito J.G."/>
            <person name="Kirilenko B.M."/>
            <person name="Davalos L.M."/>
            <person name="Corthals A.P."/>
            <person name="Power M.L."/>
            <person name="Jones G."/>
            <person name="Ransome R.D."/>
            <person name="Dechmann D.K.N."/>
            <person name="Locatelli A.G."/>
            <person name="Puechmaille S.J."/>
            <person name="Fedrigo O."/>
            <person name="Jarvis E.D."/>
            <person name="Hiller M."/>
            <person name="Vernes S.C."/>
            <person name="Myers E.W."/>
            <person name="Teeling E.C."/>
        </authorList>
    </citation>
    <scope>NUCLEOTIDE SEQUENCE [LARGE SCALE GENOMIC DNA]</scope>
    <source>
        <strain evidence="9">Bat1K_MPI-CBG_1</strain>
    </source>
</reference>
<dbReference type="GO" id="GO:0042288">
    <property type="term" value="F:MHC class I protein binding"/>
    <property type="evidence" value="ECO:0007669"/>
    <property type="project" value="TreeGrafter"/>
</dbReference>
<name>A0A834EMF2_9CHIR</name>
<keyword evidence="7" id="KW-0732">Signal</keyword>
<sequence>MGLPLLLPLLLLPPASLQAGGSAKCKSGPAFQVNQPKHLLAPVGGSIHIPFSFCYSWELTRDPMVRISWRRGHFHGEFIYNTTPPFTHEDYKGRLSLLWTEGQRNGSLQISNLRKEDEFQYFCRVHLNTGTGQPLSVQSIEGTKLTITTDTEKPTEGPTSTSTSTTTTDGVNISGEERNSGSQPLTPGAIVGVAVASAVFKIAILGLIVYLRWKKQSRGSFHNTEEKYEDIGNTGQHEDPKLDPKVDGVLHASLVLASSTSPSAPPCHPVHNSPQEETLYSMLKA</sequence>
<dbReference type="GO" id="GO:0016020">
    <property type="term" value="C:membrane"/>
    <property type="evidence" value="ECO:0007669"/>
    <property type="project" value="UniProtKB-SubCell"/>
</dbReference>
<feature type="signal peptide" evidence="7">
    <location>
        <begin position="1"/>
        <end position="19"/>
    </location>
</feature>
<evidence type="ECO:0000256" key="2">
    <source>
        <dbReference type="ARBA" id="ARBA00022692"/>
    </source>
</evidence>
<dbReference type="GO" id="GO:0071944">
    <property type="term" value="C:cell periphery"/>
    <property type="evidence" value="ECO:0007669"/>
    <property type="project" value="UniProtKB-ARBA"/>
</dbReference>
<keyword evidence="4 6" id="KW-0472">Membrane</keyword>
<dbReference type="InterPro" id="IPR036179">
    <property type="entry name" value="Ig-like_dom_sf"/>
</dbReference>
<evidence type="ECO:0000256" key="4">
    <source>
        <dbReference type="ARBA" id="ARBA00023136"/>
    </source>
</evidence>
<dbReference type="SMART" id="SM00409">
    <property type="entry name" value="IG"/>
    <property type="match status" value="1"/>
</dbReference>
<dbReference type="PROSITE" id="PS50835">
    <property type="entry name" value="IG_LIKE"/>
    <property type="match status" value="1"/>
</dbReference>
<evidence type="ECO:0000256" key="3">
    <source>
        <dbReference type="ARBA" id="ARBA00022989"/>
    </source>
</evidence>
<evidence type="ECO:0000256" key="7">
    <source>
        <dbReference type="SAM" id="SignalP"/>
    </source>
</evidence>
<feature type="region of interest" description="Disordered" evidence="5">
    <location>
        <begin position="148"/>
        <end position="185"/>
    </location>
</feature>
<evidence type="ECO:0000259" key="8">
    <source>
        <dbReference type="PROSITE" id="PS50835"/>
    </source>
</evidence>
<dbReference type="InterPro" id="IPR003599">
    <property type="entry name" value="Ig_sub"/>
</dbReference>
<accession>A0A834EMF2</accession>
<feature type="chain" id="PRO_5032452076" description="Ig-like domain-containing protein" evidence="7">
    <location>
        <begin position="20"/>
        <end position="285"/>
    </location>
</feature>
<evidence type="ECO:0000256" key="6">
    <source>
        <dbReference type="SAM" id="Phobius"/>
    </source>
</evidence>
<evidence type="ECO:0000313" key="10">
    <source>
        <dbReference type="Proteomes" id="UP000664940"/>
    </source>
</evidence>
<feature type="compositionally biased region" description="Low complexity" evidence="5">
    <location>
        <begin position="159"/>
        <end position="168"/>
    </location>
</feature>
<evidence type="ECO:0000256" key="5">
    <source>
        <dbReference type="SAM" id="MobiDB-lite"/>
    </source>
</evidence>
<feature type="transmembrane region" description="Helical" evidence="6">
    <location>
        <begin position="189"/>
        <end position="211"/>
    </location>
</feature>
<dbReference type="PANTHER" id="PTHR15549:SF26">
    <property type="entry name" value="AXIAL BUDDING PATTERN PROTEIN 2-RELATED"/>
    <property type="match status" value="1"/>
</dbReference>
<gene>
    <name evidence="9" type="ORF">HJG60_014991</name>
</gene>
<dbReference type="EMBL" id="JABVXQ010000002">
    <property type="protein sequence ID" value="KAF6126415.1"/>
    <property type="molecule type" value="Genomic_DNA"/>
</dbReference>
<protein>
    <recommendedName>
        <fullName evidence="8">Ig-like domain-containing protein</fullName>
    </recommendedName>
</protein>
<dbReference type="InterPro" id="IPR013783">
    <property type="entry name" value="Ig-like_fold"/>
</dbReference>
<keyword evidence="3 6" id="KW-1133">Transmembrane helix</keyword>
<evidence type="ECO:0000256" key="1">
    <source>
        <dbReference type="ARBA" id="ARBA00004167"/>
    </source>
</evidence>
<dbReference type="Proteomes" id="UP000664940">
    <property type="component" value="Unassembled WGS sequence"/>
</dbReference>
<dbReference type="AlphaFoldDB" id="A0A834EMF2"/>
<dbReference type="SUPFAM" id="SSF48726">
    <property type="entry name" value="Immunoglobulin"/>
    <property type="match status" value="1"/>
</dbReference>
<dbReference type="InterPro" id="IPR013106">
    <property type="entry name" value="Ig_V-set"/>
</dbReference>
<dbReference type="PANTHER" id="PTHR15549">
    <property type="entry name" value="PAIRED IMMUNOGLOBULIN-LIKE TYPE 2 RECEPTOR"/>
    <property type="match status" value="1"/>
</dbReference>
<proteinExistence type="predicted"/>
<feature type="region of interest" description="Disordered" evidence="5">
    <location>
        <begin position="260"/>
        <end position="285"/>
    </location>
</feature>
<dbReference type="InterPro" id="IPR007110">
    <property type="entry name" value="Ig-like_dom"/>
</dbReference>
<comment type="caution">
    <text evidence="9">The sequence shown here is derived from an EMBL/GenBank/DDBJ whole genome shotgun (WGS) entry which is preliminary data.</text>
</comment>
<dbReference type="Pfam" id="PF07686">
    <property type="entry name" value="V-set"/>
    <property type="match status" value="1"/>
</dbReference>
<dbReference type="Gene3D" id="2.60.40.10">
    <property type="entry name" value="Immunoglobulins"/>
    <property type="match status" value="1"/>
</dbReference>
<dbReference type="InterPro" id="IPR051694">
    <property type="entry name" value="Immunoregulatory_rcpt-like"/>
</dbReference>
<evidence type="ECO:0000313" key="9">
    <source>
        <dbReference type="EMBL" id="KAF6126415.1"/>
    </source>
</evidence>
<organism evidence="9 10">
    <name type="scientific">Phyllostomus discolor</name>
    <name type="common">pale spear-nosed bat</name>
    <dbReference type="NCBI Taxonomy" id="89673"/>
    <lineage>
        <taxon>Eukaryota</taxon>
        <taxon>Metazoa</taxon>
        <taxon>Chordata</taxon>
        <taxon>Craniata</taxon>
        <taxon>Vertebrata</taxon>
        <taxon>Euteleostomi</taxon>
        <taxon>Mammalia</taxon>
        <taxon>Eutheria</taxon>
        <taxon>Laurasiatheria</taxon>
        <taxon>Chiroptera</taxon>
        <taxon>Yangochiroptera</taxon>
        <taxon>Phyllostomidae</taxon>
        <taxon>Phyllostominae</taxon>
        <taxon>Phyllostomus</taxon>
    </lineage>
</organism>
<feature type="domain" description="Ig-like" evidence="8">
    <location>
        <begin position="29"/>
        <end position="138"/>
    </location>
</feature>